<feature type="domain" description="Amidohydrolase 3" evidence="1">
    <location>
        <begin position="44"/>
        <end position="509"/>
    </location>
</feature>
<dbReference type="SUPFAM" id="SSF51556">
    <property type="entry name" value="Metallo-dependent hydrolases"/>
    <property type="match status" value="1"/>
</dbReference>
<dbReference type="InterPro" id="IPR032466">
    <property type="entry name" value="Metal_Hydrolase"/>
</dbReference>
<dbReference type="CDD" id="cd01297">
    <property type="entry name" value="D-aminoacylase"/>
    <property type="match status" value="1"/>
</dbReference>
<dbReference type="EMBL" id="JAYJLD010000028">
    <property type="protein sequence ID" value="MEB3103150.1"/>
    <property type="molecule type" value="Genomic_DNA"/>
</dbReference>
<dbReference type="InterPro" id="IPR023100">
    <property type="entry name" value="D-aminoacylase_insert_dom_sf"/>
</dbReference>
<dbReference type="Proteomes" id="UP001310386">
    <property type="component" value="Unassembled WGS sequence"/>
</dbReference>
<comment type="caution">
    <text evidence="2">The sequence shown here is derived from an EMBL/GenBank/DDBJ whole genome shotgun (WGS) entry which is preliminary data.</text>
</comment>
<dbReference type="Gene3D" id="3.30.1490.130">
    <property type="entry name" value="D-aminoacylase. Domain 3"/>
    <property type="match status" value="1"/>
</dbReference>
<dbReference type="PANTHER" id="PTHR11647">
    <property type="entry name" value="HYDRANTOINASE/DIHYDROPYRIMIDINASE FAMILY MEMBER"/>
    <property type="match status" value="1"/>
</dbReference>
<sequence>MFDLVIRNGTIIDGSGKDGFIGDIAVQDESIVGIGRIEEQGIIEIDGTGMIVCPGFIDAHTHSDLSLLERPECSEKITQGVTTEILGNCGFSVAPIAKVPAVQSFRSYSGPVLGYPNREWSWESYSDYLSTVAAAKPAVNFASLIGHGTLRAVVMGFDNRKPTEQELERMAALLDESMQQGALGLSTGLVYVPGTYSDEDELIALARVVVSHGGIYATHLRNQADGLVDSVEETIRVGMQSGVAIHISHHKTVGERNQGLVHQTLSLLDETMEKGIFTSSDMYPYLSGSTTMAALLPAWLLEGGIDRMIERLSDPQIRKRAANDIELGIEGWENRLEVIGFHNVIVNSFQTEANKKFQGLSLKEVAQLRDEAVLECMFNLLIEENGEINVLLKNSTEADLQEVLRHPRTVVGSDGLFSGDTPHPRLYGTFPRVLHRYAAELNALSLTEAIHKMTGLTSEIFHLGKVGFLRSGFRADIVVFDPQEIKDLATFEHPKVFSSGIKHVVVGGKLALQDGSITGVRNGCALIRQSS</sequence>
<dbReference type="EC" id="3.5.1.-" evidence="2"/>
<dbReference type="SUPFAM" id="SSF51338">
    <property type="entry name" value="Composite domain of metallo-dependent hydrolases"/>
    <property type="match status" value="1"/>
</dbReference>
<dbReference type="PANTHER" id="PTHR11647:SF1">
    <property type="entry name" value="COLLAPSIN RESPONSE MEDIATOR PROTEIN"/>
    <property type="match status" value="1"/>
</dbReference>
<dbReference type="GO" id="GO:0016787">
    <property type="term" value="F:hydrolase activity"/>
    <property type="evidence" value="ECO:0007669"/>
    <property type="project" value="UniProtKB-KW"/>
</dbReference>
<evidence type="ECO:0000313" key="3">
    <source>
        <dbReference type="Proteomes" id="UP001310386"/>
    </source>
</evidence>
<accession>A0ABU5ZKW3</accession>
<dbReference type="InterPro" id="IPR011059">
    <property type="entry name" value="Metal-dep_hydrolase_composite"/>
</dbReference>
<evidence type="ECO:0000259" key="1">
    <source>
        <dbReference type="Pfam" id="PF07969"/>
    </source>
</evidence>
<protein>
    <submittedName>
        <fullName evidence="2">D-aminoacylase</fullName>
        <ecNumber evidence="2">3.5.1.-</ecNumber>
    </submittedName>
</protein>
<keyword evidence="2" id="KW-0378">Hydrolase</keyword>
<dbReference type="Gene3D" id="2.30.40.10">
    <property type="entry name" value="Urease, subunit C, domain 1"/>
    <property type="match status" value="1"/>
</dbReference>
<keyword evidence="3" id="KW-1185">Reference proteome</keyword>
<dbReference type="RefSeq" id="WP_371755278.1">
    <property type="nucleotide sequence ID" value="NZ_JAYJLD010000028.1"/>
</dbReference>
<dbReference type="InterPro" id="IPR013108">
    <property type="entry name" value="Amidohydro_3"/>
</dbReference>
<gene>
    <name evidence="2" type="ORF">VF724_15950</name>
</gene>
<evidence type="ECO:0000313" key="2">
    <source>
        <dbReference type="EMBL" id="MEB3103150.1"/>
    </source>
</evidence>
<proteinExistence type="predicted"/>
<organism evidence="2 3">
    <name type="scientific">Ferviditalea candida</name>
    <dbReference type="NCBI Taxonomy" id="3108399"/>
    <lineage>
        <taxon>Bacteria</taxon>
        <taxon>Bacillati</taxon>
        <taxon>Bacillota</taxon>
        <taxon>Bacilli</taxon>
        <taxon>Bacillales</taxon>
        <taxon>Paenibacillaceae</taxon>
        <taxon>Ferviditalea</taxon>
    </lineage>
</organism>
<name>A0ABU5ZKW3_9BACL</name>
<dbReference type="InterPro" id="IPR050378">
    <property type="entry name" value="Metallo-dep_Hydrolases_sf"/>
</dbReference>
<reference evidence="2" key="1">
    <citation type="submission" date="2023-12" db="EMBL/GenBank/DDBJ databases">
        <title>Fervidustalea candida gen. nov., sp. nov., a novel member of the family Paenibacillaceae isolated from a geothermal area.</title>
        <authorList>
            <person name="Li W.-J."/>
            <person name="Jiao J.-Y."/>
            <person name="Chen Y."/>
        </authorList>
    </citation>
    <scope>NUCLEOTIDE SEQUENCE</scope>
    <source>
        <strain evidence="2">SYSU GA230002</strain>
    </source>
</reference>
<dbReference type="Gene3D" id="3.20.20.140">
    <property type="entry name" value="Metal-dependent hydrolases"/>
    <property type="match status" value="1"/>
</dbReference>
<dbReference type="Pfam" id="PF07969">
    <property type="entry name" value="Amidohydro_3"/>
    <property type="match status" value="1"/>
</dbReference>